<sequence length="116" mass="13022">MHHCRSKAQKVIPRSQVNIPGALDHDHQQLAANPATWTGPNHVASSVLLFLSPSANHEWIERKMSLSVCIPRGIQRGAIQQSPSFRNGTKQTRVFNALYLSDLVVLFLHLCFQTRV</sequence>
<accession>F2CSF9</accession>
<reference evidence="1" key="1">
    <citation type="journal article" date="2011" name="Plant Physiol.">
        <title>Comprehensive sequence analysis of 24,783 barley full-length cDNAs derived from 12 clone libraries.</title>
        <authorList>
            <person name="Matsumoto T."/>
            <person name="Tanaka T."/>
            <person name="Sakai H."/>
            <person name="Amano N."/>
            <person name="Kanamori H."/>
            <person name="Kurita K."/>
            <person name="Kikuta A."/>
            <person name="Kamiya K."/>
            <person name="Yamamoto M."/>
            <person name="Ikawa H."/>
            <person name="Fujii N."/>
            <person name="Hori K."/>
            <person name="Itoh T."/>
            <person name="Sato K."/>
        </authorList>
    </citation>
    <scope>NUCLEOTIDE SEQUENCE</scope>
    <source>
        <tissue evidence="1">Shoot</tissue>
    </source>
</reference>
<dbReference type="AlphaFoldDB" id="F2CSF9"/>
<proteinExistence type="evidence at transcript level"/>
<organism evidence="1">
    <name type="scientific">Hordeum vulgare subsp. vulgare</name>
    <name type="common">Domesticated barley</name>
    <dbReference type="NCBI Taxonomy" id="112509"/>
    <lineage>
        <taxon>Eukaryota</taxon>
        <taxon>Viridiplantae</taxon>
        <taxon>Streptophyta</taxon>
        <taxon>Embryophyta</taxon>
        <taxon>Tracheophyta</taxon>
        <taxon>Spermatophyta</taxon>
        <taxon>Magnoliopsida</taxon>
        <taxon>Liliopsida</taxon>
        <taxon>Poales</taxon>
        <taxon>Poaceae</taxon>
        <taxon>BOP clade</taxon>
        <taxon>Pooideae</taxon>
        <taxon>Triticodae</taxon>
        <taxon>Triticeae</taxon>
        <taxon>Hordeinae</taxon>
        <taxon>Hordeum</taxon>
    </lineage>
</organism>
<name>F2CSF9_HORVV</name>
<dbReference type="EMBL" id="AK354561">
    <property type="protein sequence ID" value="BAJ85780.1"/>
    <property type="molecule type" value="mRNA"/>
</dbReference>
<protein>
    <submittedName>
        <fullName evidence="1">Predicted protein</fullName>
    </submittedName>
</protein>
<evidence type="ECO:0000313" key="1">
    <source>
        <dbReference type="EMBL" id="BAJ85780.1"/>
    </source>
</evidence>